<gene>
    <name evidence="1" type="ORF">HanXRQr2_Chr17g0793541</name>
</gene>
<protein>
    <submittedName>
        <fullName evidence="1">Uncharacterized protein</fullName>
    </submittedName>
</protein>
<organism evidence="1 2">
    <name type="scientific">Helianthus annuus</name>
    <name type="common">Common sunflower</name>
    <dbReference type="NCBI Taxonomy" id="4232"/>
    <lineage>
        <taxon>Eukaryota</taxon>
        <taxon>Viridiplantae</taxon>
        <taxon>Streptophyta</taxon>
        <taxon>Embryophyta</taxon>
        <taxon>Tracheophyta</taxon>
        <taxon>Spermatophyta</taxon>
        <taxon>Magnoliopsida</taxon>
        <taxon>eudicotyledons</taxon>
        <taxon>Gunneridae</taxon>
        <taxon>Pentapetalae</taxon>
        <taxon>asterids</taxon>
        <taxon>campanulids</taxon>
        <taxon>Asterales</taxon>
        <taxon>Asteraceae</taxon>
        <taxon>Asteroideae</taxon>
        <taxon>Heliantheae alliance</taxon>
        <taxon>Heliantheae</taxon>
        <taxon>Helianthus</taxon>
    </lineage>
</organism>
<keyword evidence="2" id="KW-1185">Reference proteome</keyword>
<comment type="caution">
    <text evidence="1">The sequence shown here is derived from an EMBL/GenBank/DDBJ whole genome shotgun (WGS) entry which is preliminary data.</text>
</comment>
<name>A0A9K3DH84_HELAN</name>
<dbReference type="AlphaFoldDB" id="A0A9K3DH84"/>
<evidence type="ECO:0000313" key="2">
    <source>
        <dbReference type="Proteomes" id="UP000215914"/>
    </source>
</evidence>
<dbReference type="Gramene" id="mRNA:HanXRQr2_Chr17g0793541">
    <property type="protein sequence ID" value="CDS:HanXRQr2_Chr17g0793541.1"/>
    <property type="gene ID" value="HanXRQr2_Chr17g0793541"/>
</dbReference>
<reference evidence="1" key="1">
    <citation type="journal article" date="2017" name="Nature">
        <title>The sunflower genome provides insights into oil metabolism, flowering and Asterid evolution.</title>
        <authorList>
            <person name="Badouin H."/>
            <person name="Gouzy J."/>
            <person name="Grassa C.J."/>
            <person name="Murat F."/>
            <person name="Staton S.E."/>
            <person name="Cottret L."/>
            <person name="Lelandais-Briere C."/>
            <person name="Owens G.L."/>
            <person name="Carrere S."/>
            <person name="Mayjonade B."/>
            <person name="Legrand L."/>
            <person name="Gill N."/>
            <person name="Kane N.C."/>
            <person name="Bowers J.E."/>
            <person name="Hubner S."/>
            <person name="Bellec A."/>
            <person name="Berard A."/>
            <person name="Berges H."/>
            <person name="Blanchet N."/>
            <person name="Boniface M.C."/>
            <person name="Brunel D."/>
            <person name="Catrice O."/>
            <person name="Chaidir N."/>
            <person name="Claudel C."/>
            <person name="Donnadieu C."/>
            <person name="Faraut T."/>
            <person name="Fievet G."/>
            <person name="Helmstetter N."/>
            <person name="King M."/>
            <person name="Knapp S.J."/>
            <person name="Lai Z."/>
            <person name="Le Paslier M.C."/>
            <person name="Lippi Y."/>
            <person name="Lorenzon L."/>
            <person name="Mandel J.R."/>
            <person name="Marage G."/>
            <person name="Marchand G."/>
            <person name="Marquand E."/>
            <person name="Bret-Mestries E."/>
            <person name="Morien E."/>
            <person name="Nambeesan S."/>
            <person name="Nguyen T."/>
            <person name="Pegot-Espagnet P."/>
            <person name="Pouilly N."/>
            <person name="Raftis F."/>
            <person name="Sallet E."/>
            <person name="Schiex T."/>
            <person name="Thomas J."/>
            <person name="Vandecasteele C."/>
            <person name="Vares D."/>
            <person name="Vear F."/>
            <person name="Vautrin S."/>
            <person name="Crespi M."/>
            <person name="Mangin B."/>
            <person name="Burke J.M."/>
            <person name="Salse J."/>
            <person name="Munos S."/>
            <person name="Vincourt P."/>
            <person name="Rieseberg L.H."/>
            <person name="Langlade N.B."/>
        </authorList>
    </citation>
    <scope>NUCLEOTIDE SEQUENCE</scope>
    <source>
        <tissue evidence="1">Leaves</tissue>
    </source>
</reference>
<evidence type="ECO:0000313" key="1">
    <source>
        <dbReference type="EMBL" id="KAF5754639.1"/>
    </source>
</evidence>
<reference evidence="1" key="2">
    <citation type="submission" date="2020-06" db="EMBL/GenBank/DDBJ databases">
        <title>Helianthus annuus Genome sequencing and assembly Release 2.</title>
        <authorList>
            <person name="Gouzy J."/>
            <person name="Langlade N."/>
            <person name="Munos S."/>
        </authorList>
    </citation>
    <scope>NUCLEOTIDE SEQUENCE</scope>
    <source>
        <tissue evidence="1">Leaves</tissue>
    </source>
</reference>
<proteinExistence type="predicted"/>
<accession>A0A9K3DH84</accession>
<sequence>MPKGGHMEFSLPVTRRTVVCFVGYICSIQSVSPCVPDSFPLLKLVSRSSG</sequence>
<dbReference type="EMBL" id="MNCJ02000332">
    <property type="protein sequence ID" value="KAF5754639.1"/>
    <property type="molecule type" value="Genomic_DNA"/>
</dbReference>
<dbReference type="Proteomes" id="UP000215914">
    <property type="component" value="Unassembled WGS sequence"/>
</dbReference>